<proteinExistence type="predicted"/>
<name>A0A2R6RQC8_9APHY</name>
<feature type="region of interest" description="Disordered" evidence="1">
    <location>
        <begin position="671"/>
        <end position="725"/>
    </location>
</feature>
<evidence type="ECO:0000256" key="1">
    <source>
        <dbReference type="SAM" id="MobiDB-lite"/>
    </source>
</evidence>
<reference evidence="2 3" key="1">
    <citation type="submission" date="2018-02" db="EMBL/GenBank/DDBJ databases">
        <title>Genome sequence of the basidiomycete white-rot fungus Phlebia centrifuga.</title>
        <authorList>
            <person name="Granchi Z."/>
            <person name="Peng M."/>
            <person name="de Vries R.P."/>
            <person name="Hilden K."/>
            <person name="Makela M.R."/>
            <person name="Grigoriev I."/>
            <person name="Riley R."/>
        </authorList>
    </citation>
    <scope>NUCLEOTIDE SEQUENCE [LARGE SCALE GENOMIC DNA]</scope>
    <source>
        <strain evidence="2 3">FBCC195</strain>
    </source>
</reference>
<comment type="caution">
    <text evidence="2">The sequence shown here is derived from an EMBL/GenBank/DDBJ whole genome shotgun (WGS) entry which is preliminary data.</text>
</comment>
<accession>A0A2R6RQC8</accession>
<feature type="region of interest" description="Disordered" evidence="1">
    <location>
        <begin position="332"/>
        <end position="351"/>
    </location>
</feature>
<organism evidence="2 3">
    <name type="scientific">Hermanssonia centrifuga</name>
    <dbReference type="NCBI Taxonomy" id="98765"/>
    <lineage>
        <taxon>Eukaryota</taxon>
        <taxon>Fungi</taxon>
        <taxon>Dikarya</taxon>
        <taxon>Basidiomycota</taxon>
        <taxon>Agaricomycotina</taxon>
        <taxon>Agaricomycetes</taxon>
        <taxon>Polyporales</taxon>
        <taxon>Meruliaceae</taxon>
        <taxon>Hermanssonia</taxon>
    </lineage>
</organism>
<sequence length="894" mass="97762">MDFLEYLYAAIAAVFPLLSGLRENLLYEWTRTLGLVSSTVSRFSIQAGDSGLSLPSATATLDPVTYDLDILDLPPTSIDAYNFPQVDYPTEYHPIFTAVRQVYSAWIPKPPSLPSIGKCPLVVYFSVFIFTACYALWTRCRSVPVTKSRPKALNPLPSGPSQAIPISSHTSDMPLYVTPEVPDYPEVVFTNLPPSSLDLVLRNRHLSLHLLDAPTVRTVDTSAELDFSMPPLLSAIQDPSEQLVDVGNSVQNDVKIGPDQMNAPVSVGCLLERNEEMALPEVPYGISRTVLSEAPLLLSAMNRDIPNPFNVSVGSFPDVSFLACLSDLTTETTTPTAELDPAEDPYGTDPGSSLDGATACKPAMDTYESCAAQLVDTSLPNDEKIPGLVPPEPDYEKTCVTDLACSEDYNVNDIEHILSPRAAEDTEDFEAYEPPSSFPFMHFNNDLGDLLGEDLDDWNWTLVNLQLSQRRSFVCGASNQSAHAQPSEYATANKPNILDGVFPRDLPPRVKIPGLRRVRSEPSFASIRYISRDDVDPLPRLDQPELVACYPFVATRVGIIHHDESFRMYEPPVQLELAVREERRATLLAIQHKKLKKNKSTPNLQRVGLSREAFFAIFLRQSIPRMTLSYADAVRIGLVKQRARMITAPTTDSAKTDPSWARVPNRLVVLNRNRNGQDKNINGDNQIVSRQPHRRASFSGRSNASGSRARTLSGPASGNPMLGGQTQPFQRAASEHLIIQPVVRPRAGSFQSNAAYTVPSHRPPMSSGVASNILHPASASPCRPNARLGKRRESSPCVSRPPVLETIVGSPSHSPIPAPVCGNIIRAGSPPPLSLDARVAKARNAYGPMAVMALPRIDDEDALADVPAKIVDGKALREDEVMVSQMVAWTTVGL</sequence>
<feature type="compositionally biased region" description="Low complexity" evidence="1">
    <location>
        <begin position="697"/>
        <end position="710"/>
    </location>
</feature>
<dbReference type="Proteomes" id="UP000186601">
    <property type="component" value="Unassembled WGS sequence"/>
</dbReference>
<dbReference type="AlphaFoldDB" id="A0A2R6RQC8"/>
<evidence type="ECO:0000313" key="2">
    <source>
        <dbReference type="EMBL" id="PSS32225.1"/>
    </source>
</evidence>
<feature type="region of interest" description="Disordered" evidence="1">
    <location>
        <begin position="776"/>
        <end position="799"/>
    </location>
</feature>
<dbReference type="EMBL" id="MLYV02000179">
    <property type="protein sequence ID" value="PSS32225.1"/>
    <property type="molecule type" value="Genomic_DNA"/>
</dbReference>
<gene>
    <name evidence="2" type="ORF">PHLCEN_2v1994</name>
</gene>
<protein>
    <submittedName>
        <fullName evidence="2">Uncharacterized protein</fullName>
    </submittedName>
</protein>
<feature type="compositionally biased region" description="Polar residues" evidence="1">
    <location>
        <begin position="678"/>
        <end position="689"/>
    </location>
</feature>
<keyword evidence="3" id="KW-1185">Reference proteome</keyword>
<evidence type="ECO:0000313" key="3">
    <source>
        <dbReference type="Proteomes" id="UP000186601"/>
    </source>
</evidence>